<reference evidence="1 2" key="1">
    <citation type="submission" date="2017-12" db="EMBL/GenBank/DDBJ databases">
        <title>Chromulinavorax destructans is a abundant pathogen of dominant heterotrophic picoflagllates.</title>
        <authorList>
            <person name="Deeg C.M."/>
            <person name="Zimmer M."/>
            <person name="Suttle C.A."/>
        </authorList>
    </citation>
    <scope>NUCLEOTIDE SEQUENCE [LARGE SCALE GENOMIC DNA]</scope>
    <source>
        <strain evidence="1 2">SeV1</strain>
    </source>
</reference>
<dbReference type="EMBL" id="CP025544">
    <property type="protein sequence ID" value="AXK60781.1"/>
    <property type="molecule type" value="Genomic_DNA"/>
</dbReference>
<dbReference type="AlphaFoldDB" id="A0A345ZBW4"/>
<sequence>MRQVFLNKGAIALKEVCEPALNDHSMLVSVYHSLIIPETEKSIIASSEKESLLKNIPEKIRMIFNSISTKNIEGLTDFVKKVFMVKSNLLDIHVPEELLQLGKKLHNFGQGTMLLAQEMGLQIMLTSSAFQNHLP</sequence>
<accession>A0A345ZBW4</accession>
<evidence type="ECO:0000313" key="1">
    <source>
        <dbReference type="EMBL" id="AXK60781.1"/>
    </source>
</evidence>
<gene>
    <name evidence="1" type="ORF">C0J27_03470</name>
</gene>
<organism evidence="1 2">
    <name type="scientific">Candidatus Chromulinivorax destructor</name>
    <dbReference type="NCBI Taxonomy" id="2066483"/>
    <lineage>
        <taxon>Bacteria</taxon>
        <taxon>Candidatus Babelota</taxon>
        <taxon>Candidatus Babeliae</taxon>
        <taxon>Candidatus Babeliales</taxon>
        <taxon>Candidatus Chromulinivoraceae</taxon>
        <taxon>Candidatus Chromulinivorax</taxon>
    </lineage>
</organism>
<evidence type="ECO:0000313" key="2">
    <source>
        <dbReference type="Proteomes" id="UP000254834"/>
    </source>
</evidence>
<proteinExistence type="predicted"/>
<name>A0A345ZBW4_9BACT</name>
<dbReference type="RefSeq" id="WP_115585796.1">
    <property type="nucleotide sequence ID" value="NZ_CP025544.1"/>
</dbReference>
<dbReference type="Proteomes" id="UP000254834">
    <property type="component" value="Chromosome"/>
</dbReference>
<dbReference type="KEGG" id="cdes:C0J27_03470"/>
<keyword evidence="2" id="KW-1185">Reference proteome</keyword>
<protein>
    <submittedName>
        <fullName evidence="1">Uncharacterized protein</fullName>
    </submittedName>
</protein>